<evidence type="ECO:0000313" key="2">
    <source>
        <dbReference type="Proteomes" id="UP001589818"/>
    </source>
</evidence>
<accession>A0ABV6J8X1</accession>
<dbReference type="EMBL" id="JBHLVF010000017">
    <property type="protein sequence ID" value="MFC0392341.1"/>
    <property type="molecule type" value="Genomic_DNA"/>
</dbReference>
<reference evidence="1 2" key="1">
    <citation type="submission" date="2024-09" db="EMBL/GenBank/DDBJ databases">
        <authorList>
            <person name="Sun Q."/>
            <person name="Mori K."/>
        </authorList>
    </citation>
    <scope>NUCLEOTIDE SEQUENCE [LARGE SCALE GENOMIC DNA]</scope>
    <source>
        <strain evidence="1 2">CCM 4839</strain>
    </source>
</reference>
<evidence type="ECO:0000313" key="1">
    <source>
        <dbReference type="EMBL" id="MFC0392341.1"/>
    </source>
</evidence>
<organism evidence="1 2">
    <name type="scientific">Paenibacillus mendelii</name>
    <dbReference type="NCBI Taxonomy" id="206163"/>
    <lineage>
        <taxon>Bacteria</taxon>
        <taxon>Bacillati</taxon>
        <taxon>Bacillota</taxon>
        <taxon>Bacilli</taxon>
        <taxon>Bacillales</taxon>
        <taxon>Paenibacillaceae</taxon>
        <taxon>Paenibacillus</taxon>
    </lineage>
</organism>
<dbReference type="Proteomes" id="UP001589818">
    <property type="component" value="Unassembled WGS sequence"/>
</dbReference>
<sequence length="1975" mass="220172">MNAPTPLSIIEPGDYSPNVKAYRYFFPIVFEFELDGFLEVRHFKTDGTSIDSAFSNQSKSIQVGSTVPITPATNANYTYVGYKKSVTSSPSGGSILTGNPPTFTYDGTYDTYYLNLYYEETGNGGGQSKFIVKHYKKDGSSLSSMFPDKIENLTVGSTYSAAPAAHAQYTYYGHKSSKTTDPPSGSIVSGNPSPMNFVYNGSFPAYTVYLYYDEKPISSSDGVIKVRHMVKTSPSGSYTNAREENVIVSPLPGTKKVSADAALGTILGSNLSYTSYVDGSYTTGSTNETASLTSTKKAAYVTFFYQKTTVSIIGDFDIIKDKINYREPFKLHPKNIVVTGCSYQYHYFEISRDGITSETPRIYGSTTDFNFTESNYPYSLGIGMHDVRMKIVAECGESDWIGPKPLEVLGPVGNSPPQFKIGYVHPYEGLRTIPVYEVVVGTTMDLIYIDDPSVPTPFDPDGDVMYFEYFDFSESSEWAKQIPSKYQNSKYTDGYHGVLMDTLGNHPVKAKMRDKFGATSTATTYINVVPENPVPIIDASNEVTEGRPLKIPLNSSRSYSPMKREINHSRDEWTNRKNVYDTVGTETVTLSVYDSAGLKSLAPATHIINVKPDLPPIPQLEFTTPSIRNVEMVFKERSYSPDQDVIEVKDFSYRYDSDNDGDFDDETMIPIELDSNRNFKLTPNRVGIYEFHIYLKEDWGKEAQQSWIFEVVNDSPTVSFDISTESKEPIVIPSIPLYASNMVNLEGWKNYDLGGERTKSWGANPVTGALAHSPEHIRGNNYLDVIGPSHDYKPRVILPGGYSYNGANVYFKDGYNIVFEDAMQYETLRSAKYWLYKQADPPATGQASIWGGGNYRINERVTGYDAINDLVYVSRKTGIKDGYDFYEPFVYTWENFITWTGVTGTATKVNTVEYSASNSFSSAYGIMTTTNGTGGKYNLVTGDWASGAVIGTSQTVDSRVGSLISKAPDASMTYHGYLTNPAPHPSGYYKFDSKSYTLSSVPNIPSGVYTPTRDGKFTISDTGNVYSTATGLLTGEMLGSKRVTLMFKDVVVMTDNIKLTAYRISSSGVPSQVWTMPVVATGNIPDMTKADAAGYAYYISNKKVFKIKIETGAISQLHDLTTMWRDSSSGSSVNRWISVGDGQLVYSQTVYCTYSDGSSCGRSTSSVIITSGIDYSNVKLVTQQQLLNSKDFTNIQLNFKIRFNEYPYSTAGRYSGYSFHAQDNRNMYRVEMNVKGIRLVKVVNGVRSVLSEAAYPINKKTFYPVKVQVLDGQIKAYINGVPLIDIRDETYDKGLFGPYSEIPWTEFTNMAYSDLTPISSSAKLQGIAIVGQPMIYSILNQDTENDPMIVEKTNWRYDQLSQKFLDAGDGKSGVSIHDGKTYRDPKMVMDKVGLYQVNYDTMDDPNPDYLHPAAQFDPYRKDSNRAARQLIVHRAPIADYDLGFNPDYTIKWTDRSRDLDRYLSATNYSTEATGIDYLATKGVLQKKFYYITPSGLTVEQKLVTPEEKGGYTVGLAVKDEYDAWSPFLEKKINVTMIPQPDDPPKAGFTLSHKKTYRNVEVTINSTASDKEDGSRENLPHQYYMRNLTAGGYETLQSSARTSWKKTFNTMGTFQIRQVVEDKLGQSDQAIDTIEIVNRIPIAQVTYPSSADQLKPEKVTVVRPAFLWMYTDGDGDAMKKYQVRVYRYGGILEQESGVVNGSALTWEVLEDLPEMVNLFVMVRAYDGYDWSEWSNPKFFYIETNQPPTADFDWSPKPVYEGDMIQLTQLIDDPDLDPLNVQYRITSPAGEVQTDSKTSNAPYRTEGPSFKGVKTGIYQVELTVSDGKAPAVVVHKDIRVLPLTVAGQIKHTDLWNERRKEYNLKSSGNEESPRGYDVYWAGERFMLAAQTTATGTATKALRVEVAMGGFSVELTDSEAGALNWTGDLWDESFEQLPDGEITFIFTAVYSNGTVKSVPVTVSVAANVNSTFGVHRRQ</sequence>
<name>A0ABV6J8X1_9BACL</name>
<keyword evidence="2" id="KW-1185">Reference proteome</keyword>
<gene>
    <name evidence="1" type="ORF">ACFFJ8_13290</name>
</gene>
<dbReference type="Gene3D" id="2.60.120.560">
    <property type="entry name" value="Exo-inulinase, domain 1"/>
    <property type="match status" value="1"/>
</dbReference>
<dbReference type="InterPro" id="IPR013783">
    <property type="entry name" value="Ig-like_fold"/>
</dbReference>
<dbReference type="Gene3D" id="2.60.40.10">
    <property type="entry name" value="Immunoglobulins"/>
    <property type="match status" value="2"/>
</dbReference>
<dbReference type="RefSeq" id="WP_204819445.1">
    <property type="nucleotide sequence ID" value="NZ_JANHOF010000003.1"/>
</dbReference>
<protein>
    <submittedName>
        <fullName evidence="1">Uncharacterized protein</fullName>
    </submittedName>
</protein>
<proteinExistence type="predicted"/>
<comment type="caution">
    <text evidence="1">The sequence shown here is derived from an EMBL/GenBank/DDBJ whole genome shotgun (WGS) entry which is preliminary data.</text>
</comment>